<keyword evidence="12" id="KW-1185">Reference proteome</keyword>
<dbReference type="GO" id="GO:0015990">
    <property type="term" value="P:electron transport coupled proton transport"/>
    <property type="evidence" value="ECO:0007669"/>
    <property type="project" value="TreeGrafter"/>
</dbReference>
<evidence type="ECO:0000313" key="10">
    <source>
        <dbReference type="EMBL" id="MDN7124131.1"/>
    </source>
</evidence>
<evidence type="ECO:0000256" key="4">
    <source>
        <dbReference type="ARBA" id="ARBA00022692"/>
    </source>
</evidence>
<feature type="transmembrane region" description="Helical" evidence="7">
    <location>
        <begin position="348"/>
        <end position="364"/>
    </location>
</feature>
<evidence type="ECO:0000256" key="8">
    <source>
        <dbReference type="RuleBase" id="RU000320"/>
    </source>
</evidence>
<dbReference type="Proteomes" id="UP001169491">
    <property type="component" value="Unassembled WGS sequence"/>
</dbReference>
<feature type="transmembrane region" description="Helical" evidence="7">
    <location>
        <begin position="318"/>
        <end position="342"/>
    </location>
</feature>
<evidence type="ECO:0000259" key="9">
    <source>
        <dbReference type="Pfam" id="PF00361"/>
    </source>
</evidence>
<dbReference type="EMBL" id="JAGGJB010000002">
    <property type="protein sequence ID" value="MDN7124131.1"/>
    <property type="molecule type" value="Genomic_DNA"/>
</dbReference>
<dbReference type="EMBL" id="JAGGJC010000001">
    <property type="protein sequence ID" value="MDN7128388.1"/>
    <property type="molecule type" value="Genomic_DNA"/>
</dbReference>
<feature type="transmembrane region" description="Helical" evidence="7">
    <location>
        <begin position="74"/>
        <end position="90"/>
    </location>
</feature>
<keyword evidence="5 7" id="KW-1133">Transmembrane helix</keyword>
<dbReference type="AlphaFoldDB" id="A0AAW7QXG4"/>
<comment type="subcellular location">
    <subcellularLocation>
        <location evidence="7">Cell membrane</location>
        <topology evidence="7">Multi-pass membrane protein</topology>
    </subcellularLocation>
    <subcellularLocation>
        <location evidence="1">Endomembrane system</location>
        <topology evidence="1">Multi-pass membrane protein</topology>
    </subcellularLocation>
    <subcellularLocation>
        <location evidence="8">Membrane</location>
        <topology evidence="8">Multi-pass membrane protein</topology>
    </subcellularLocation>
</comment>
<dbReference type="GO" id="GO:0012505">
    <property type="term" value="C:endomembrane system"/>
    <property type="evidence" value="ECO:0007669"/>
    <property type="project" value="UniProtKB-SubCell"/>
</dbReference>
<reference evidence="12 13" key="1">
    <citation type="submission" date="2021-03" db="EMBL/GenBank/DDBJ databases">
        <title>Pseudidiomarina terrestris, a new bacterium isolated from saline soil.</title>
        <authorList>
            <person name="Galisteo C."/>
            <person name="De La Haba R."/>
            <person name="Sanchez-Porro C."/>
            <person name="Ventosa A."/>
        </authorList>
    </citation>
    <scope>NUCLEOTIDE SEQUENCE [LARGE SCALE GENOMIC DNA]</scope>
    <source>
        <strain evidence="10 13">1APP75-32.1</strain>
        <strain evidence="12">1APR75-15</strain>
        <strain evidence="11">1ASR75-15</strain>
    </source>
</reference>
<evidence type="ECO:0000313" key="11">
    <source>
        <dbReference type="EMBL" id="MDN7128388.1"/>
    </source>
</evidence>
<keyword evidence="3 7" id="KW-1003">Cell membrane</keyword>
<dbReference type="PANTHER" id="PTHR42829">
    <property type="entry name" value="NADH-UBIQUINONE OXIDOREDUCTASE CHAIN 5"/>
    <property type="match status" value="1"/>
</dbReference>
<dbReference type="GO" id="GO:0005886">
    <property type="term" value="C:plasma membrane"/>
    <property type="evidence" value="ECO:0007669"/>
    <property type="project" value="UniProtKB-SubCell"/>
</dbReference>
<feature type="transmembrane region" description="Helical" evidence="7">
    <location>
        <begin position="408"/>
        <end position="431"/>
    </location>
</feature>
<evidence type="ECO:0000256" key="1">
    <source>
        <dbReference type="ARBA" id="ARBA00004127"/>
    </source>
</evidence>
<dbReference type="GO" id="GO:0008137">
    <property type="term" value="F:NADH dehydrogenase (ubiquinone) activity"/>
    <property type="evidence" value="ECO:0007669"/>
    <property type="project" value="InterPro"/>
</dbReference>
<organism evidence="10 13">
    <name type="scientific">Pseudidiomarina terrestris</name>
    <dbReference type="NCBI Taxonomy" id="2820060"/>
    <lineage>
        <taxon>Bacteria</taxon>
        <taxon>Pseudomonadati</taxon>
        <taxon>Pseudomonadota</taxon>
        <taxon>Gammaproteobacteria</taxon>
        <taxon>Alteromonadales</taxon>
        <taxon>Idiomarinaceae</taxon>
        <taxon>Pseudidiomarina</taxon>
    </lineage>
</organism>
<dbReference type="Pfam" id="PF00361">
    <property type="entry name" value="Proton_antipo_M"/>
    <property type="match status" value="1"/>
</dbReference>
<comment type="subunit">
    <text evidence="7">Forms a complex with DabA.</text>
</comment>
<feature type="transmembrane region" description="Helical" evidence="7">
    <location>
        <begin position="129"/>
        <end position="148"/>
    </location>
</feature>
<evidence type="ECO:0000256" key="2">
    <source>
        <dbReference type="ARBA" id="ARBA00022448"/>
    </source>
</evidence>
<protein>
    <recommendedName>
        <fullName evidence="7">Probable inorganic carbon transporter subunit DabB</fullName>
    </recommendedName>
</protein>
<evidence type="ECO:0000313" key="13">
    <source>
        <dbReference type="Proteomes" id="UP001169492"/>
    </source>
</evidence>
<feature type="transmembrane region" description="Helical" evidence="7">
    <location>
        <begin position="41"/>
        <end position="62"/>
    </location>
</feature>
<feature type="transmembrane region" description="Helical" evidence="7">
    <location>
        <begin position="168"/>
        <end position="185"/>
    </location>
</feature>
<keyword evidence="4 7" id="KW-0812">Transmembrane</keyword>
<accession>A0AAW7QXG4</accession>
<dbReference type="Proteomes" id="UP001169492">
    <property type="component" value="Unassembled WGS sequence"/>
</dbReference>
<dbReference type="RefSeq" id="WP_301774239.1">
    <property type="nucleotide sequence ID" value="NZ_JAGGJB010000002.1"/>
</dbReference>
<feature type="transmembrane region" description="Helical" evidence="7">
    <location>
        <begin position="96"/>
        <end position="117"/>
    </location>
</feature>
<evidence type="ECO:0000256" key="5">
    <source>
        <dbReference type="ARBA" id="ARBA00022989"/>
    </source>
</evidence>
<comment type="caution">
    <text evidence="10">The sequence shown here is derived from an EMBL/GenBank/DDBJ whole genome shotgun (WGS) entry which is preliminary data.</text>
</comment>
<feature type="domain" description="NADH:quinone oxidoreductase/Mrp antiporter transmembrane" evidence="9">
    <location>
        <begin position="91"/>
        <end position="313"/>
    </location>
</feature>
<dbReference type="InterPro" id="IPR046396">
    <property type="entry name" value="Transporter_DabB"/>
</dbReference>
<dbReference type="InterPro" id="IPR003945">
    <property type="entry name" value="NU5C-like"/>
</dbReference>
<sequence length="475" mass="52348">MRWRITASILAVFALAFLSVSLITGMGGATALYGWGFGLTPLSAGFAAMISFIGFVVVRFAAVQMRDEHEGARFHRWLMAVLIAILFTAVSDHFLLFWLGWVGVSLSLHRLLVFYPERPRAQLAAHKKFIFARLAETSLGAALVGLWWQFDVLYISELSALALLDSPATQWIAILLVIVALLKCAQLPMHGWLLQVVEAPTAVSALLHAGIINLGGFLLLQFSPLLTDAPAARWLLAIVAGISMLVAATVTMTRISVKVRLAWSTVAQMALMLVEISLGYYTLAALHLLAHSCYKAYAFLTSGSAVEQRERQRFVQLGLPPFAAVIGGVLAVLGLVTGLVISTFELDYIAPWLAVSLALGLWLSTMFERFRFSELLRALCAAVVWFGVYLIATWALSQQLKFAQAPYLWQLDVWICTVLLGITAVYLWLLYRPQSAHSSRLFVALNAGLYLDEWATRLTLTIWPLRTTNSKGVSS</sequence>
<dbReference type="GO" id="GO:0003954">
    <property type="term" value="F:NADH dehydrogenase activity"/>
    <property type="evidence" value="ECO:0007669"/>
    <property type="project" value="TreeGrafter"/>
</dbReference>
<comment type="function">
    <text evidence="7">Part of an energy-coupled inorganic carbon pump.</text>
</comment>
<dbReference type="HAMAP" id="MF_00862">
    <property type="entry name" value="DabB"/>
    <property type="match status" value="1"/>
</dbReference>
<proteinExistence type="inferred from homology"/>
<feature type="transmembrane region" description="Helical" evidence="7">
    <location>
        <begin position="376"/>
        <end position="396"/>
    </location>
</feature>
<evidence type="ECO:0000256" key="7">
    <source>
        <dbReference type="HAMAP-Rule" id="MF_00862"/>
    </source>
</evidence>
<keyword evidence="6 7" id="KW-0472">Membrane</keyword>
<comment type="similarity">
    <text evidence="7">Belongs to the inorganic carbon transporter (TC 9.A.2) DabB family.</text>
</comment>
<feature type="transmembrane region" description="Helical" evidence="7">
    <location>
        <begin position="231"/>
        <end position="250"/>
    </location>
</feature>
<name>A0AAW7QXG4_9GAMM</name>
<feature type="transmembrane region" description="Helical" evidence="7">
    <location>
        <begin position="197"/>
        <end position="219"/>
    </location>
</feature>
<dbReference type="PANTHER" id="PTHR42829:SF1">
    <property type="entry name" value="INORGANIC CARBON TRANSPORTER SUBUNIT DABB-RELATED"/>
    <property type="match status" value="1"/>
</dbReference>
<keyword evidence="2 7" id="KW-0813">Transport</keyword>
<dbReference type="InterPro" id="IPR001750">
    <property type="entry name" value="ND/Mrp_TM"/>
</dbReference>
<evidence type="ECO:0000313" key="12">
    <source>
        <dbReference type="Proteomes" id="UP001169491"/>
    </source>
</evidence>
<gene>
    <name evidence="7" type="primary">dabB</name>
    <name evidence="10" type="ORF">J6I90_04500</name>
    <name evidence="11" type="ORF">J6I92_00665</name>
</gene>
<evidence type="ECO:0000256" key="3">
    <source>
        <dbReference type="ARBA" id="ARBA00022475"/>
    </source>
</evidence>
<dbReference type="NCBIfam" id="NF006029">
    <property type="entry name" value="PRK08168.1"/>
    <property type="match status" value="1"/>
</dbReference>
<dbReference type="PRINTS" id="PR01434">
    <property type="entry name" value="NADHDHGNASE5"/>
</dbReference>
<evidence type="ECO:0000256" key="6">
    <source>
        <dbReference type="ARBA" id="ARBA00023136"/>
    </source>
</evidence>
<dbReference type="GO" id="GO:0042773">
    <property type="term" value="P:ATP synthesis coupled electron transport"/>
    <property type="evidence" value="ECO:0007669"/>
    <property type="project" value="InterPro"/>
</dbReference>